<keyword evidence="7" id="KW-1185">Reference proteome</keyword>
<evidence type="ECO:0000256" key="3">
    <source>
        <dbReference type="ARBA" id="ARBA00022729"/>
    </source>
</evidence>
<dbReference type="GO" id="GO:0070008">
    <property type="term" value="F:serine-type exopeptidase activity"/>
    <property type="evidence" value="ECO:0007669"/>
    <property type="project" value="InterPro"/>
</dbReference>
<dbReference type="AlphaFoldDB" id="A0A3P7IMT3"/>
<dbReference type="Gene3D" id="3.40.50.1820">
    <property type="entry name" value="alpha/beta hydrolase"/>
    <property type="match status" value="1"/>
</dbReference>
<keyword evidence="4" id="KW-0378">Hydrolase</keyword>
<proteinExistence type="inferred from homology"/>
<dbReference type="OrthoDB" id="1735038at2759"/>
<dbReference type="PANTHER" id="PTHR11010">
    <property type="entry name" value="PROTEASE S28 PRO-X CARBOXYPEPTIDASE-RELATED"/>
    <property type="match status" value="1"/>
</dbReference>
<dbReference type="GO" id="GO:0006508">
    <property type="term" value="P:proteolysis"/>
    <property type="evidence" value="ECO:0007669"/>
    <property type="project" value="UniProtKB-KW"/>
</dbReference>
<keyword evidence="2" id="KW-0645">Protease</keyword>
<evidence type="ECO:0000313" key="6">
    <source>
        <dbReference type="EMBL" id="VDM71266.1"/>
    </source>
</evidence>
<evidence type="ECO:0000256" key="2">
    <source>
        <dbReference type="ARBA" id="ARBA00022670"/>
    </source>
</evidence>
<dbReference type="Proteomes" id="UP000270094">
    <property type="component" value="Unassembled WGS sequence"/>
</dbReference>
<evidence type="ECO:0000256" key="4">
    <source>
        <dbReference type="ARBA" id="ARBA00022801"/>
    </source>
</evidence>
<evidence type="ECO:0000256" key="5">
    <source>
        <dbReference type="ARBA" id="ARBA00023180"/>
    </source>
</evidence>
<sequence length="172" mass="20251">MFGMNTGPEYLQMLQLEKKTGKTLNNKIPNNLADGPSKFSMKHFLRKTFKHIQRYFYNFQYRNNQSEVVFLMIGGEGPQDIGWVSYENYPFVSWAKEFGAMMFTLEHRFYGESRPTPNQSVKNLRYLSSRQALEDIKYFIECMNAKYRLKNPKWIAFGGSYPGTYLETLLIT</sequence>
<reference evidence="6 7" key="1">
    <citation type="submission" date="2018-11" db="EMBL/GenBank/DDBJ databases">
        <authorList>
            <consortium name="Pathogen Informatics"/>
        </authorList>
    </citation>
    <scope>NUCLEOTIDE SEQUENCE [LARGE SCALE GENOMIC DNA]</scope>
</reference>
<dbReference type="InterPro" id="IPR008758">
    <property type="entry name" value="Peptidase_S28"/>
</dbReference>
<name>A0A3P7IMT3_STRVU</name>
<gene>
    <name evidence="6" type="ORF">SVUK_LOCUS6264</name>
</gene>
<keyword evidence="5" id="KW-0325">Glycoprotein</keyword>
<evidence type="ECO:0000256" key="1">
    <source>
        <dbReference type="ARBA" id="ARBA00011079"/>
    </source>
</evidence>
<organism evidence="6 7">
    <name type="scientific">Strongylus vulgaris</name>
    <name type="common">Blood worm</name>
    <dbReference type="NCBI Taxonomy" id="40348"/>
    <lineage>
        <taxon>Eukaryota</taxon>
        <taxon>Metazoa</taxon>
        <taxon>Ecdysozoa</taxon>
        <taxon>Nematoda</taxon>
        <taxon>Chromadorea</taxon>
        <taxon>Rhabditida</taxon>
        <taxon>Rhabditina</taxon>
        <taxon>Rhabditomorpha</taxon>
        <taxon>Strongyloidea</taxon>
        <taxon>Strongylidae</taxon>
        <taxon>Strongylus</taxon>
    </lineage>
</organism>
<accession>A0A3P7IMT3</accession>
<dbReference type="PANTHER" id="PTHR11010:SF117">
    <property type="entry name" value="SERINE PROTEASE 16"/>
    <property type="match status" value="1"/>
</dbReference>
<protein>
    <recommendedName>
        <fullName evidence="8">Serine carboxypeptidase S28</fullName>
    </recommendedName>
</protein>
<dbReference type="EMBL" id="UYYB01019597">
    <property type="protein sequence ID" value="VDM71266.1"/>
    <property type="molecule type" value="Genomic_DNA"/>
</dbReference>
<evidence type="ECO:0000313" key="7">
    <source>
        <dbReference type="Proteomes" id="UP000270094"/>
    </source>
</evidence>
<dbReference type="GO" id="GO:0008239">
    <property type="term" value="F:dipeptidyl-peptidase activity"/>
    <property type="evidence" value="ECO:0007669"/>
    <property type="project" value="TreeGrafter"/>
</dbReference>
<comment type="similarity">
    <text evidence="1">Belongs to the peptidase S28 family.</text>
</comment>
<dbReference type="Pfam" id="PF05577">
    <property type="entry name" value="Peptidase_S28"/>
    <property type="match status" value="1"/>
</dbReference>
<dbReference type="SUPFAM" id="SSF53474">
    <property type="entry name" value="alpha/beta-Hydrolases"/>
    <property type="match status" value="1"/>
</dbReference>
<dbReference type="InterPro" id="IPR029058">
    <property type="entry name" value="AB_hydrolase_fold"/>
</dbReference>
<keyword evidence="3" id="KW-0732">Signal</keyword>
<evidence type="ECO:0008006" key="8">
    <source>
        <dbReference type="Google" id="ProtNLM"/>
    </source>
</evidence>